<proteinExistence type="predicted"/>
<dbReference type="AlphaFoldDB" id="A0A4Y9A9Z0"/>
<comment type="caution">
    <text evidence="2">The sequence shown here is derived from an EMBL/GenBank/DDBJ whole genome shotgun (WGS) entry which is preliminary data.</text>
</comment>
<evidence type="ECO:0000313" key="3">
    <source>
        <dbReference type="Proteomes" id="UP000298484"/>
    </source>
</evidence>
<dbReference type="EMBL" id="SRHY01000017">
    <property type="protein sequence ID" value="TFJ92699.1"/>
    <property type="molecule type" value="Genomic_DNA"/>
</dbReference>
<feature type="signal peptide" evidence="1">
    <location>
        <begin position="1"/>
        <end position="24"/>
    </location>
</feature>
<dbReference type="OrthoDB" id="2972276at2"/>
<organism evidence="2 3">
    <name type="scientific">Lentibacillus salicampi</name>
    <dbReference type="NCBI Taxonomy" id="175306"/>
    <lineage>
        <taxon>Bacteria</taxon>
        <taxon>Bacillati</taxon>
        <taxon>Bacillota</taxon>
        <taxon>Bacilli</taxon>
        <taxon>Bacillales</taxon>
        <taxon>Bacillaceae</taxon>
        <taxon>Lentibacillus</taxon>
    </lineage>
</organism>
<dbReference type="RefSeq" id="WP_135110258.1">
    <property type="nucleotide sequence ID" value="NZ_SRHY01000017.1"/>
</dbReference>
<keyword evidence="1" id="KW-0732">Signal</keyword>
<dbReference type="PROSITE" id="PS51257">
    <property type="entry name" value="PROKAR_LIPOPROTEIN"/>
    <property type="match status" value="1"/>
</dbReference>
<evidence type="ECO:0000256" key="1">
    <source>
        <dbReference type="SAM" id="SignalP"/>
    </source>
</evidence>
<name>A0A4Y9A9Z0_9BACI</name>
<feature type="chain" id="PRO_5038839630" description="DUF4878 domain-containing protein" evidence="1">
    <location>
        <begin position="25"/>
        <end position="172"/>
    </location>
</feature>
<reference evidence="2 3" key="1">
    <citation type="submission" date="2019-03" db="EMBL/GenBank/DDBJ databases">
        <title>Genome sequence of Lentibacillus salicampi ATCC BAA-719.</title>
        <authorList>
            <person name="Maclea K.S."/>
            <person name="Simoes Junior M."/>
        </authorList>
    </citation>
    <scope>NUCLEOTIDE SEQUENCE [LARGE SCALE GENOMIC DNA]</scope>
    <source>
        <strain evidence="2 3">ATCC BAA-719</strain>
    </source>
</reference>
<sequence length="172" mass="19732">MRINIKISLFISFISALIVLTSCSADPEEAAKEAATEFKEIQFDINYEEIAELELFTAPERIEEKCGDIATENEREYLVMNGVMTFIEKISRERQSDMSVNHISFETGNVEEDDERSFDYDIEISDHETGDTIETINDLGQLVVVKTEEGWKVDKDLQQMKGLSELYEKSLQ</sequence>
<protein>
    <recommendedName>
        <fullName evidence="4">DUF4878 domain-containing protein</fullName>
    </recommendedName>
</protein>
<accession>A0A4Y9A9Z0</accession>
<evidence type="ECO:0008006" key="4">
    <source>
        <dbReference type="Google" id="ProtNLM"/>
    </source>
</evidence>
<gene>
    <name evidence="2" type="ORF">E4U82_11145</name>
</gene>
<keyword evidence="3" id="KW-1185">Reference proteome</keyword>
<dbReference type="Proteomes" id="UP000298484">
    <property type="component" value="Unassembled WGS sequence"/>
</dbReference>
<evidence type="ECO:0000313" key="2">
    <source>
        <dbReference type="EMBL" id="TFJ92699.1"/>
    </source>
</evidence>